<protein>
    <submittedName>
        <fullName evidence="1">Uncharacterized protein</fullName>
    </submittedName>
</protein>
<reference evidence="2" key="2">
    <citation type="submission" date="2015-01" db="EMBL/GenBank/DDBJ databases">
        <title>Evolutionary Origins and Diversification of the Mycorrhizal Mutualists.</title>
        <authorList>
            <consortium name="DOE Joint Genome Institute"/>
            <consortium name="Mycorrhizal Genomics Consortium"/>
            <person name="Kohler A."/>
            <person name="Kuo A."/>
            <person name="Nagy L.G."/>
            <person name="Floudas D."/>
            <person name="Copeland A."/>
            <person name="Barry K.W."/>
            <person name="Cichocki N."/>
            <person name="Veneault-Fourrey C."/>
            <person name="LaButti K."/>
            <person name="Lindquist E.A."/>
            <person name="Lipzen A."/>
            <person name="Lundell T."/>
            <person name="Morin E."/>
            <person name="Murat C."/>
            <person name="Riley R."/>
            <person name="Ohm R."/>
            <person name="Sun H."/>
            <person name="Tunlid A."/>
            <person name="Henrissat B."/>
            <person name="Grigoriev I.V."/>
            <person name="Hibbett D.S."/>
            <person name="Martin F."/>
        </authorList>
    </citation>
    <scope>NUCLEOTIDE SEQUENCE [LARGE SCALE GENOMIC DNA]</scope>
    <source>
        <strain evidence="2">LaAM-08-1</strain>
    </source>
</reference>
<proteinExistence type="predicted"/>
<accession>A0A0C9WT72</accession>
<reference evidence="1 2" key="1">
    <citation type="submission" date="2014-04" db="EMBL/GenBank/DDBJ databases">
        <authorList>
            <consortium name="DOE Joint Genome Institute"/>
            <person name="Kuo A."/>
            <person name="Kohler A."/>
            <person name="Nagy L.G."/>
            <person name="Floudas D."/>
            <person name="Copeland A."/>
            <person name="Barry K.W."/>
            <person name="Cichocki N."/>
            <person name="Veneault-Fourrey C."/>
            <person name="LaButti K."/>
            <person name="Lindquist E.A."/>
            <person name="Lipzen A."/>
            <person name="Lundell T."/>
            <person name="Morin E."/>
            <person name="Murat C."/>
            <person name="Sun H."/>
            <person name="Tunlid A."/>
            <person name="Henrissat B."/>
            <person name="Grigoriev I.V."/>
            <person name="Hibbett D.S."/>
            <person name="Martin F."/>
            <person name="Nordberg H.P."/>
            <person name="Cantor M.N."/>
            <person name="Hua S.X."/>
        </authorList>
    </citation>
    <scope>NUCLEOTIDE SEQUENCE [LARGE SCALE GENOMIC DNA]</scope>
    <source>
        <strain evidence="1 2">LaAM-08-1</strain>
    </source>
</reference>
<organism evidence="1 2">
    <name type="scientific">Laccaria amethystina LaAM-08-1</name>
    <dbReference type="NCBI Taxonomy" id="1095629"/>
    <lineage>
        <taxon>Eukaryota</taxon>
        <taxon>Fungi</taxon>
        <taxon>Dikarya</taxon>
        <taxon>Basidiomycota</taxon>
        <taxon>Agaricomycotina</taxon>
        <taxon>Agaricomycetes</taxon>
        <taxon>Agaricomycetidae</taxon>
        <taxon>Agaricales</taxon>
        <taxon>Agaricineae</taxon>
        <taxon>Hydnangiaceae</taxon>
        <taxon>Laccaria</taxon>
    </lineage>
</organism>
<name>A0A0C9WT72_9AGAR</name>
<feature type="non-terminal residue" evidence="1">
    <location>
        <position position="1"/>
    </location>
</feature>
<dbReference type="AlphaFoldDB" id="A0A0C9WT72"/>
<gene>
    <name evidence="1" type="ORF">K443DRAFT_97418</name>
</gene>
<dbReference type="HOGENOM" id="CLU_2948108_0_0_1"/>
<dbReference type="OrthoDB" id="10512686at2759"/>
<evidence type="ECO:0000313" key="2">
    <source>
        <dbReference type="Proteomes" id="UP000054477"/>
    </source>
</evidence>
<keyword evidence="2" id="KW-1185">Reference proteome</keyword>
<evidence type="ECO:0000313" key="1">
    <source>
        <dbReference type="EMBL" id="KIK02175.1"/>
    </source>
</evidence>
<dbReference type="Proteomes" id="UP000054477">
    <property type="component" value="Unassembled WGS sequence"/>
</dbReference>
<sequence>IKLFIWRKGRSGFTLKLSLLIPGKRKDRIEKLMIYVRSLRVTLFEFQVILCASKYRLGVE</sequence>
<dbReference type="EMBL" id="KN838596">
    <property type="protein sequence ID" value="KIK02175.1"/>
    <property type="molecule type" value="Genomic_DNA"/>
</dbReference>